<evidence type="ECO:0000313" key="1">
    <source>
        <dbReference type="EMBL" id="TKA43975.1"/>
    </source>
</evidence>
<reference evidence="1 2" key="1">
    <citation type="submission" date="2017-03" db="EMBL/GenBank/DDBJ databases">
        <title>Genomes of endolithic fungi from Antarctica.</title>
        <authorList>
            <person name="Coleine C."/>
            <person name="Masonjones S."/>
            <person name="Stajich J.E."/>
        </authorList>
    </citation>
    <scope>NUCLEOTIDE SEQUENCE [LARGE SCALE GENOMIC DNA]</scope>
    <source>
        <strain evidence="1 2">CCFEE 5184</strain>
    </source>
</reference>
<sequence>MLDDNLPTFFLKASTSGAKHQQNFFLSHHGSEPAPAYVLQHADPASLSPAHKNCYAAALFDSYNPEILFGEVLARPGWTQPTLSQEEIKRNGG</sequence>
<dbReference type="AlphaFoldDB" id="A0A4U0V7Z2"/>
<dbReference type="OrthoDB" id="3357341at2759"/>
<comment type="caution">
    <text evidence="1">The sequence shown here is derived from an EMBL/GenBank/DDBJ whole genome shotgun (WGS) entry which is preliminary data.</text>
</comment>
<organism evidence="1 2">
    <name type="scientific">Friedmanniomyces simplex</name>
    <dbReference type="NCBI Taxonomy" id="329884"/>
    <lineage>
        <taxon>Eukaryota</taxon>
        <taxon>Fungi</taxon>
        <taxon>Dikarya</taxon>
        <taxon>Ascomycota</taxon>
        <taxon>Pezizomycotina</taxon>
        <taxon>Dothideomycetes</taxon>
        <taxon>Dothideomycetidae</taxon>
        <taxon>Mycosphaerellales</taxon>
        <taxon>Teratosphaeriaceae</taxon>
        <taxon>Friedmanniomyces</taxon>
    </lineage>
</organism>
<accession>A0A4U0V7Z2</accession>
<feature type="non-terminal residue" evidence="1">
    <location>
        <position position="93"/>
    </location>
</feature>
<proteinExistence type="predicted"/>
<dbReference type="Proteomes" id="UP000309340">
    <property type="component" value="Unassembled WGS sequence"/>
</dbReference>
<keyword evidence="2" id="KW-1185">Reference proteome</keyword>
<dbReference type="EMBL" id="NAJQ01002383">
    <property type="protein sequence ID" value="TKA43975.1"/>
    <property type="molecule type" value="Genomic_DNA"/>
</dbReference>
<evidence type="ECO:0000313" key="2">
    <source>
        <dbReference type="Proteomes" id="UP000309340"/>
    </source>
</evidence>
<name>A0A4U0V7Z2_9PEZI</name>
<protein>
    <submittedName>
        <fullName evidence="1">Uncharacterized protein</fullName>
    </submittedName>
</protein>
<dbReference type="STRING" id="329884.A0A4U0V7Z2"/>
<gene>
    <name evidence="1" type="ORF">B0A55_13359</name>
</gene>